<dbReference type="Proteomes" id="UP000287533">
    <property type="component" value="Unassembled WGS sequence"/>
</dbReference>
<comment type="caution">
    <text evidence="2">The sequence shown here is derived from an EMBL/GenBank/DDBJ whole genome shotgun (WGS) entry which is preliminary data.</text>
</comment>
<gene>
    <name evidence="2" type="ORF">D2E25_1235</name>
</gene>
<proteinExistence type="predicted"/>
<keyword evidence="3" id="KW-1185">Reference proteome</keyword>
<sequence length="100" mass="10719">MTDTHTTAADQTTATDKARIDVYGADWCGDCHRAKDALNRFGAAFVWHNIETEDGAADQAVAISGQKHIPVVRYADGTFQVEPSATDIKAKLTELGLIAA</sequence>
<evidence type="ECO:0000259" key="1">
    <source>
        <dbReference type="Pfam" id="PF00462"/>
    </source>
</evidence>
<dbReference type="EMBL" id="QXGL01000003">
    <property type="protein sequence ID" value="RSX53262.1"/>
    <property type="molecule type" value="Genomic_DNA"/>
</dbReference>
<dbReference type="InterPro" id="IPR002109">
    <property type="entry name" value="Glutaredoxin"/>
</dbReference>
<dbReference type="CDD" id="cd02976">
    <property type="entry name" value="NrdH"/>
    <property type="match status" value="1"/>
</dbReference>
<evidence type="ECO:0000313" key="2">
    <source>
        <dbReference type="EMBL" id="RSX53262.1"/>
    </source>
</evidence>
<organism evidence="2 3">
    <name type="scientific">Bifidobacterium goeldii</name>
    <dbReference type="NCBI Taxonomy" id="2306975"/>
    <lineage>
        <taxon>Bacteria</taxon>
        <taxon>Bacillati</taxon>
        <taxon>Actinomycetota</taxon>
        <taxon>Actinomycetes</taxon>
        <taxon>Bifidobacteriales</taxon>
        <taxon>Bifidobacteriaceae</taxon>
        <taxon>Bifidobacterium</taxon>
    </lineage>
</organism>
<dbReference type="AlphaFoldDB" id="A0A430FKI0"/>
<protein>
    <submittedName>
        <fullName evidence="2">NrdH-redoxin</fullName>
    </submittedName>
</protein>
<dbReference type="Gene3D" id="3.40.30.10">
    <property type="entry name" value="Glutaredoxin"/>
    <property type="match status" value="1"/>
</dbReference>
<dbReference type="Pfam" id="PF00462">
    <property type="entry name" value="Glutaredoxin"/>
    <property type="match status" value="1"/>
</dbReference>
<dbReference type="InterPro" id="IPR011915">
    <property type="entry name" value="GlrX_actino"/>
</dbReference>
<dbReference type="PROSITE" id="PS51354">
    <property type="entry name" value="GLUTAREDOXIN_2"/>
    <property type="match status" value="1"/>
</dbReference>
<dbReference type="NCBIfam" id="TIGR02200">
    <property type="entry name" value="GlrX_actino"/>
    <property type="match status" value="1"/>
</dbReference>
<evidence type="ECO:0000313" key="3">
    <source>
        <dbReference type="Proteomes" id="UP000287533"/>
    </source>
</evidence>
<name>A0A430FKI0_9BIFI</name>
<dbReference type="OrthoDB" id="8991911at2"/>
<dbReference type="SUPFAM" id="SSF52833">
    <property type="entry name" value="Thioredoxin-like"/>
    <property type="match status" value="1"/>
</dbReference>
<reference evidence="2 3" key="1">
    <citation type="submission" date="2018-09" db="EMBL/GenBank/DDBJ databases">
        <title>Characterization of the phylogenetic diversity of five novel species belonging to the genus Bifidobacterium.</title>
        <authorList>
            <person name="Lugli G.A."/>
            <person name="Duranti S."/>
            <person name="Milani C."/>
        </authorList>
    </citation>
    <scope>NUCLEOTIDE SEQUENCE [LARGE SCALE GENOMIC DNA]</scope>
    <source>
        <strain evidence="2 3">2034B</strain>
    </source>
</reference>
<accession>A0A430FKI0</accession>
<feature type="domain" description="Glutaredoxin" evidence="1">
    <location>
        <begin position="22"/>
        <end position="74"/>
    </location>
</feature>
<dbReference type="InterPro" id="IPR036249">
    <property type="entry name" value="Thioredoxin-like_sf"/>
</dbReference>
<dbReference type="RefSeq" id="WP_125980924.1">
    <property type="nucleotide sequence ID" value="NZ_QXGL01000003.1"/>
</dbReference>